<dbReference type="GO" id="GO:0022857">
    <property type="term" value="F:transmembrane transporter activity"/>
    <property type="evidence" value="ECO:0007669"/>
    <property type="project" value="InterPro"/>
</dbReference>
<keyword evidence="3 6" id="KW-0812">Transmembrane</keyword>
<evidence type="ECO:0000256" key="5">
    <source>
        <dbReference type="ARBA" id="ARBA00023136"/>
    </source>
</evidence>
<dbReference type="PROSITE" id="PS50850">
    <property type="entry name" value="MFS"/>
    <property type="match status" value="1"/>
</dbReference>
<dbReference type="EMBL" id="JACHVC010000001">
    <property type="protein sequence ID" value="MBC2604526.1"/>
    <property type="molecule type" value="Genomic_DNA"/>
</dbReference>
<feature type="transmembrane region" description="Helical" evidence="6">
    <location>
        <begin position="266"/>
        <end position="285"/>
    </location>
</feature>
<dbReference type="SUPFAM" id="SSF103473">
    <property type="entry name" value="MFS general substrate transporter"/>
    <property type="match status" value="1"/>
</dbReference>
<feature type="transmembrane region" description="Helical" evidence="6">
    <location>
        <begin position="76"/>
        <end position="97"/>
    </location>
</feature>
<gene>
    <name evidence="8" type="ORF">H5P27_00480</name>
</gene>
<evidence type="ECO:0000313" key="9">
    <source>
        <dbReference type="Proteomes" id="UP000526501"/>
    </source>
</evidence>
<proteinExistence type="predicted"/>
<feature type="transmembrane region" description="Helical" evidence="6">
    <location>
        <begin position="109"/>
        <end position="127"/>
    </location>
</feature>
<keyword evidence="4 6" id="KW-1133">Transmembrane helix</keyword>
<keyword evidence="2" id="KW-0813">Transport</keyword>
<sequence length="442" mass="47874">MSGKLENSSSKNLSLGVIFLTIFIDLVGFSVIFPLFPSMLDYYFEVDGQSGLLGWLLEQLNQVSQLADGSERFTPVLFGGVLGSLYAALQFFFAPFWGAMSDRKGRRSILVYTSLGTCLSYVLWMFAGNFALLIIARLIGGAMSGNLSVATAAVADVTTKENRSKGMGMIGAAFGLGFVTGPAIGGACAHFVNPVELWPELARFGINPFSFVAFVAVILSLGNFIWIRARFAESLPPEKRGQQRVIMNPVKRLKQPQITPVRRTNFAYFVYILAFAGMEFTLSFLGVERFGYTPLDITKMMVFVGFILILVQGGIVRRIAPKVGEKKTASTGLLLVAVALAILSMASSEGILYLGLGFMALGAGLCSPTLTSLISLYVSEQEQGKALGVFRSLGSLGRAIGPLSASFVFWWFGSDKLYLIGSLIVLFAAYLSMRLPQPDKTS</sequence>
<comment type="subcellular location">
    <subcellularLocation>
        <location evidence="1">Membrane</location>
        <topology evidence="1">Multi-pass membrane protein</topology>
    </subcellularLocation>
</comment>
<feature type="transmembrane region" description="Helical" evidence="6">
    <location>
        <begin position="352"/>
        <end position="378"/>
    </location>
</feature>
<comment type="caution">
    <text evidence="8">The sequence shown here is derived from an EMBL/GenBank/DDBJ whole genome shotgun (WGS) entry which is preliminary data.</text>
</comment>
<feature type="transmembrane region" description="Helical" evidence="6">
    <location>
        <begin position="133"/>
        <end position="155"/>
    </location>
</feature>
<feature type="transmembrane region" description="Helical" evidence="6">
    <location>
        <begin position="167"/>
        <end position="192"/>
    </location>
</feature>
<organism evidence="8 9">
    <name type="scientific">Pelagicoccus albus</name>
    <dbReference type="NCBI Taxonomy" id="415222"/>
    <lineage>
        <taxon>Bacteria</taxon>
        <taxon>Pseudomonadati</taxon>
        <taxon>Verrucomicrobiota</taxon>
        <taxon>Opitutia</taxon>
        <taxon>Puniceicoccales</taxon>
        <taxon>Pelagicoccaceae</taxon>
        <taxon>Pelagicoccus</taxon>
    </lineage>
</organism>
<feature type="transmembrane region" description="Helical" evidence="6">
    <location>
        <begin position="417"/>
        <end position="433"/>
    </location>
</feature>
<feature type="transmembrane region" description="Helical" evidence="6">
    <location>
        <begin position="12"/>
        <end position="36"/>
    </location>
</feature>
<dbReference type="InterPro" id="IPR036259">
    <property type="entry name" value="MFS_trans_sf"/>
</dbReference>
<protein>
    <submittedName>
        <fullName evidence="8">MFS transporter</fullName>
    </submittedName>
</protein>
<feature type="domain" description="Major facilitator superfamily (MFS) profile" evidence="7">
    <location>
        <begin position="14"/>
        <end position="440"/>
    </location>
</feature>
<feature type="transmembrane region" description="Helical" evidence="6">
    <location>
        <begin position="204"/>
        <end position="226"/>
    </location>
</feature>
<dbReference type="PANTHER" id="PTHR23504:SF15">
    <property type="entry name" value="MAJOR FACILITATOR SUPERFAMILY (MFS) PROFILE DOMAIN-CONTAINING PROTEIN"/>
    <property type="match status" value="1"/>
</dbReference>
<name>A0A7X1B2M9_9BACT</name>
<evidence type="ECO:0000313" key="8">
    <source>
        <dbReference type="EMBL" id="MBC2604526.1"/>
    </source>
</evidence>
<dbReference type="Gene3D" id="1.20.1250.20">
    <property type="entry name" value="MFS general substrate transporter like domains"/>
    <property type="match status" value="1"/>
</dbReference>
<evidence type="ECO:0000256" key="6">
    <source>
        <dbReference type="SAM" id="Phobius"/>
    </source>
</evidence>
<keyword evidence="5 6" id="KW-0472">Membrane</keyword>
<evidence type="ECO:0000259" key="7">
    <source>
        <dbReference type="PROSITE" id="PS50850"/>
    </source>
</evidence>
<evidence type="ECO:0000256" key="4">
    <source>
        <dbReference type="ARBA" id="ARBA00022989"/>
    </source>
</evidence>
<feature type="transmembrane region" description="Helical" evidence="6">
    <location>
        <begin position="297"/>
        <end position="316"/>
    </location>
</feature>
<evidence type="ECO:0000256" key="3">
    <source>
        <dbReference type="ARBA" id="ARBA00022692"/>
    </source>
</evidence>
<dbReference type="Proteomes" id="UP000526501">
    <property type="component" value="Unassembled WGS sequence"/>
</dbReference>
<dbReference type="PANTHER" id="PTHR23504">
    <property type="entry name" value="MAJOR FACILITATOR SUPERFAMILY DOMAIN-CONTAINING PROTEIN 10"/>
    <property type="match status" value="1"/>
</dbReference>
<keyword evidence="9" id="KW-1185">Reference proteome</keyword>
<dbReference type="InterPro" id="IPR020846">
    <property type="entry name" value="MFS_dom"/>
</dbReference>
<dbReference type="GO" id="GO:0016020">
    <property type="term" value="C:membrane"/>
    <property type="evidence" value="ECO:0007669"/>
    <property type="project" value="UniProtKB-SubCell"/>
</dbReference>
<dbReference type="Pfam" id="PF07690">
    <property type="entry name" value="MFS_1"/>
    <property type="match status" value="1"/>
</dbReference>
<reference evidence="8 9" key="1">
    <citation type="submission" date="2020-07" db="EMBL/GenBank/DDBJ databases">
        <authorList>
            <person name="Feng X."/>
        </authorList>
    </citation>
    <scope>NUCLEOTIDE SEQUENCE [LARGE SCALE GENOMIC DNA]</scope>
    <source>
        <strain evidence="8 9">JCM23202</strain>
    </source>
</reference>
<evidence type="ECO:0000256" key="1">
    <source>
        <dbReference type="ARBA" id="ARBA00004141"/>
    </source>
</evidence>
<dbReference type="AlphaFoldDB" id="A0A7X1B2M9"/>
<dbReference type="InterPro" id="IPR011701">
    <property type="entry name" value="MFS"/>
</dbReference>
<evidence type="ECO:0000256" key="2">
    <source>
        <dbReference type="ARBA" id="ARBA00022448"/>
    </source>
</evidence>
<accession>A0A7X1B2M9</accession>
<feature type="transmembrane region" description="Helical" evidence="6">
    <location>
        <begin position="390"/>
        <end position="411"/>
    </location>
</feature>
<dbReference type="RefSeq" id="WP_185658419.1">
    <property type="nucleotide sequence ID" value="NZ_CAWPOO010000001.1"/>
</dbReference>
<feature type="transmembrane region" description="Helical" evidence="6">
    <location>
        <begin position="328"/>
        <end position="346"/>
    </location>
</feature>